<dbReference type="Proteomes" id="UP001374584">
    <property type="component" value="Unassembled WGS sequence"/>
</dbReference>
<keyword evidence="1" id="KW-0812">Transmembrane</keyword>
<keyword evidence="3" id="KW-1185">Reference proteome</keyword>
<comment type="caution">
    <text evidence="2">The sequence shown here is derived from an EMBL/GenBank/DDBJ whole genome shotgun (WGS) entry which is preliminary data.</text>
</comment>
<dbReference type="EMBL" id="JAYMYR010000006">
    <property type="protein sequence ID" value="KAK7355354.1"/>
    <property type="molecule type" value="Genomic_DNA"/>
</dbReference>
<evidence type="ECO:0000313" key="3">
    <source>
        <dbReference type="Proteomes" id="UP001374584"/>
    </source>
</evidence>
<organism evidence="2 3">
    <name type="scientific">Phaseolus coccineus</name>
    <name type="common">Scarlet runner bean</name>
    <name type="synonym">Phaseolus multiflorus</name>
    <dbReference type="NCBI Taxonomy" id="3886"/>
    <lineage>
        <taxon>Eukaryota</taxon>
        <taxon>Viridiplantae</taxon>
        <taxon>Streptophyta</taxon>
        <taxon>Embryophyta</taxon>
        <taxon>Tracheophyta</taxon>
        <taxon>Spermatophyta</taxon>
        <taxon>Magnoliopsida</taxon>
        <taxon>eudicotyledons</taxon>
        <taxon>Gunneridae</taxon>
        <taxon>Pentapetalae</taxon>
        <taxon>rosids</taxon>
        <taxon>fabids</taxon>
        <taxon>Fabales</taxon>
        <taxon>Fabaceae</taxon>
        <taxon>Papilionoideae</taxon>
        <taxon>50 kb inversion clade</taxon>
        <taxon>NPAAA clade</taxon>
        <taxon>indigoferoid/millettioid clade</taxon>
        <taxon>Phaseoleae</taxon>
        <taxon>Phaseolus</taxon>
    </lineage>
</organism>
<keyword evidence="1" id="KW-1133">Transmembrane helix</keyword>
<evidence type="ECO:0000313" key="2">
    <source>
        <dbReference type="EMBL" id="KAK7355354.1"/>
    </source>
</evidence>
<evidence type="ECO:0000256" key="1">
    <source>
        <dbReference type="SAM" id="Phobius"/>
    </source>
</evidence>
<dbReference type="AlphaFoldDB" id="A0AAN9R223"/>
<gene>
    <name evidence="2" type="ORF">VNO80_14609</name>
</gene>
<feature type="transmembrane region" description="Helical" evidence="1">
    <location>
        <begin position="43"/>
        <end position="62"/>
    </location>
</feature>
<keyword evidence="1" id="KW-0472">Membrane</keyword>
<feature type="transmembrane region" description="Helical" evidence="1">
    <location>
        <begin position="14"/>
        <end position="31"/>
    </location>
</feature>
<protein>
    <submittedName>
        <fullName evidence="2">Uncharacterized protein</fullName>
    </submittedName>
</protein>
<accession>A0AAN9R223</accession>
<name>A0AAN9R223_PHACN</name>
<proteinExistence type="predicted"/>
<reference evidence="2 3" key="1">
    <citation type="submission" date="2024-01" db="EMBL/GenBank/DDBJ databases">
        <title>The genomes of 5 underutilized Papilionoideae crops provide insights into root nodulation and disease resistanc.</title>
        <authorList>
            <person name="Jiang F."/>
        </authorList>
    </citation>
    <scope>NUCLEOTIDE SEQUENCE [LARGE SCALE GENOMIC DNA]</scope>
    <source>
        <strain evidence="2">JINMINGXINNONG_FW02</strain>
        <tissue evidence="2">Leaves</tissue>
    </source>
</reference>
<sequence>METLYQWRLWNCNTVVLLFNFLNFLAFFFPCQWKSYGFSDRKLLHSLSNALFLSKFLTYTLYTFTLA</sequence>